<feature type="binding site" evidence="6">
    <location>
        <position position="5"/>
    </location>
    <ligand>
        <name>Zn(2+)</name>
        <dbReference type="ChEBI" id="CHEBI:29105"/>
    </ligand>
</feature>
<name>A0A6P4FFE0_DRORH</name>
<feature type="domain" description="C2H2-type" evidence="7">
    <location>
        <begin position="195"/>
        <end position="223"/>
    </location>
</feature>
<feature type="domain" description="ZAD" evidence="8">
    <location>
        <begin position="3"/>
        <end position="78"/>
    </location>
</feature>
<evidence type="ECO:0000259" key="8">
    <source>
        <dbReference type="PROSITE" id="PS51915"/>
    </source>
</evidence>
<keyword evidence="3 5" id="KW-0863">Zinc-finger</keyword>
<keyword evidence="10" id="KW-1185">Reference proteome</keyword>
<evidence type="ECO:0000256" key="2">
    <source>
        <dbReference type="ARBA" id="ARBA00022737"/>
    </source>
</evidence>
<keyword evidence="4 6" id="KW-0862">Zinc</keyword>
<evidence type="ECO:0000313" key="9">
    <source>
        <dbReference type="EnsemblMetazoa" id="XP_016987944.1"/>
    </source>
</evidence>
<dbReference type="EnsemblMetazoa" id="XM_017132455.2">
    <property type="protein sequence ID" value="XP_016987944.1"/>
    <property type="gene ID" value="LOC108050675"/>
</dbReference>
<dbReference type="InterPro" id="IPR012934">
    <property type="entry name" value="Znf_AD"/>
</dbReference>
<evidence type="ECO:0000256" key="5">
    <source>
        <dbReference type="PROSITE-ProRule" id="PRU00042"/>
    </source>
</evidence>
<protein>
    <submittedName>
        <fullName evidence="11">Transcription factor Ouib isoform X1</fullName>
    </submittedName>
</protein>
<feature type="binding site" evidence="6">
    <location>
        <position position="51"/>
    </location>
    <ligand>
        <name>Zn(2+)</name>
        <dbReference type="ChEBI" id="CHEBI:29105"/>
    </ligand>
</feature>
<dbReference type="SUPFAM" id="SSF57667">
    <property type="entry name" value="beta-beta-alpha zinc fingers"/>
    <property type="match status" value="4"/>
</dbReference>
<evidence type="ECO:0000256" key="4">
    <source>
        <dbReference type="ARBA" id="ARBA00022833"/>
    </source>
</evidence>
<feature type="domain" description="C2H2-type" evidence="7">
    <location>
        <begin position="340"/>
        <end position="368"/>
    </location>
</feature>
<gene>
    <name evidence="11" type="primary">LOC108050675</name>
    <name evidence="9" type="synonym">108050675</name>
</gene>
<dbReference type="Gene3D" id="3.40.1800.20">
    <property type="match status" value="1"/>
</dbReference>
<sequence>MKYICRTCSRMADPGAAKNIFAPTSASVLRQIETLTNLQLKEDDKLPKFMCQECQHDLQIAIDFRRVCIEAQELLNLQLQQEKKEEEAFESLAEQWLNEEECSSNSSDPQDNGKVKSEILKHTQDRDASKTISVVSIEPVIIQPASKVEHLPKKSPGVQPELPAKRRLSDDLPFSAGPQSPQEIEAVDDLDSSSHSCSKCGLDFDNLDELRTHKYHLHDVPQNTKFVCDHCSEGFRSAAALRKHCQMIELPETHECTKCKLKFHNQILLETHEERCKKPPETHHVCHLCGKRLTTAFNLKNHLVRHAGTRPHKCDKCDATFSAAAELSSHRKTHTSERPYACRYDCGKTFRFCSARSMHERIHMDASKRIYQCEYCPKSFVTPSDCRTHQKYHNLTRDHSCDTCRISFKQLKHYQAHLKSNAHKTLEARARAVKK</sequence>
<dbReference type="Proteomes" id="UP001652680">
    <property type="component" value="Unassembled WGS sequence"/>
</dbReference>
<dbReference type="PROSITE" id="PS00028">
    <property type="entry name" value="ZINC_FINGER_C2H2_1"/>
    <property type="match status" value="6"/>
</dbReference>
<dbReference type="GO" id="GO:0000981">
    <property type="term" value="F:DNA-binding transcription factor activity, RNA polymerase II-specific"/>
    <property type="evidence" value="ECO:0007669"/>
    <property type="project" value="TreeGrafter"/>
</dbReference>
<accession>A0A6P4FFE0</accession>
<dbReference type="GeneID" id="108050675"/>
<dbReference type="PROSITE" id="PS51915">
    <property type="entry name" value="ZAD"/>
    <property type="match status" value="1"/>
</dbReference>
<keyword evidence="2" id="KW-0677">Repeat</keyword>
<dbReference type="InterPro" id="IPR013087">
    <property type="entry name" value="Znf_C2H2_type"/>
</dbReference>
<feature type="domain" description="C2H2-type" evidence="7">
    <location>
        <begin position="226"/>
        <end position="259"/>
    </location>
</feature>
<dbReference type="InterPro" id="IPR036236">
    <property type="entry name" value="Znf_C2H2_sf"/>
</dbReference>
<evidence type="ECO:0000259" key="7">
    <source>
        <dbReference type="PROSITE" id="PS50157"/>
    </source>
</evidence>
<dbReference type="Pfam" id="PF07776">
    <property type="entry name" value="zf-AD"/>
    <property type="match status" value="1"/>
</dbReference>
<reference evidence="9" key="3">
    <citation type="submission" date="2025-05" db="UniProtKB">
        <authorList>
            <consortium name="EnsemblMetazoa"/>
        </authorList>
    </citation>
    <scope>IDENTIFICATION</scope>
</reference>
<feature type="domain" description="C2H2-type" evidence="7">
    <location>
        <begin position="371"/>
        <end position="398"/>
    </location>
</feature>
<reference evidence="11" key="2">
    <citation type="submission" date="2025-04" db="UniProtKB">
        <authorList>
            <consortium name="RefSeq"/>
        </authorList>
    </citation>
    <scope>IDENTIFICATION</scope>
</reference>
<dbReference type="SMART" id="SM00868">
    <property type="entry name" value="zf-AD"/>
    <property type="match status" value="1"/>
</dbReference>
<evidence type="ECO:0000313" key="10">
    <source>
        <dbReference type="Proteomes" id="UP001652680"/>
    </source>
</evidence>
<dbReference type="FunFam" id="3.30.160.60:FF:000446">
    <property type="entry name" value="Zinc finger protein"/>
    <property type="match status" value="1"/>
</dbReference>
<dbReference type="PANTHER" id="PTHR24409:SF295">
    <property type="entry name" value="AZ2-RELATED"/>
    <property type="match status" value="1"/>
</dbReference>
<feature type="binding site" evidence="6">
    <location>
        <position position="54"/>
    </location>
    <ligand>
        <name>Zn(2+)</name>
        <dbReference type="ChEBI" id="CHEBI:29105"/>
    </ligand>
</feature>
<proteinExistence type="predicted"/>
<feature type="domain" description="C2H2-type" evidence="7">
    <location>
        <begin position="312"/>
        <end position="339"/>
    </location>
</feature>
<evidence type="ECO:0000256" key="1">
    <source>
        <dbReference type="ARBA" id="ARBA00022723"/>
    </source>
</evidence>
<feature type="domain" description="C2H2-type" evidence="7">
    <location>
        <begin position="284"/>
        <end position="311"/>
    </location>
</feature>
<dbReference type="PROSITE" id="PS50157">
    <property type="entry name" value="ZINC_FINGER_C2H2_2"/>
    <property type="match status" value="6"/>
</dbReference>
<dbReference type="SUPFAM" id="SSF57716">
    <property type="entry name" value="Glucocorticoid receptor-like (DNA-binding domain)"/>
    <property type="match status" value="1"/>
</dbReference>
<dbReference type="Pfam" id="PF00096">
    <property type="entry name" value="zf-C2H2"/>
    <property type="match status" value="3"/>
</dbReference>
<dbReference type="GO" id="GO:0008270">
    <property type="term" value="F:zinc ion binding"/>
    <property type="evidence" value="ECO:0007669"/>
    <property type="project" value="UniProtKB-UniRule"/>
</dbReference>
<keyword evidence="1 6" id="KW-0479">Metal-binding</keyword>
<dbReference type="Gene3D" id="3.30.160.60">
    <property type="entry name" value="Classic Zinc Finger"/>
    <property type="match status" value="4"/>
</dbReference>
<organism evidence="11">
    <name type="scientific">Drosophila rhopaloa</name>
    <name type="common">Fruit fly</name>
    <dbReference type="NCBI Taxonomy" id="1041015"/>
    <lineage>
        <taxon>Eukaryota</taxon>
        <taxon>Metazoa</taxon>
        <taxon>Ecdysozoa</taxon>
        <taxon>Arthropoda</taxon>
        <taxon>Hexapoda</taxon>
        <taxon>Insecta</taxon>
        <taxon>Pterygota</taxon>
        <taxon>Neoptera</taxon>
        <taxon>Endopterygota</taxon>
        <taxon>Diptera</taxon>
        <taxon>Brachycera</taxon>
        <taxon>Muscomorpha</taxon>
        <taxon>Ephydroidea</taxon>
        <taxon>Drosophilidae</taxon>
        <taxon>Drosophila</taxon>
        <taxon>Sophophora</taxon>
    </lineage>
</organism>
<dbReference type="GO" id="GO:0005634">
    <property type="term" value="C:nucleus"/>
    <property type="evidence" value="ECO:0007669"/>
    <property type="project" value="UniProtKB-SubCell"/>
</dbReference>
<dbReference type="SMART" id="SM00355">
    <property type="entry name" value="ZnF_C2H2"/>
    <property type="match status" value="8"/>
</dbReference>
<feature type="binding site" evidence="6">
    <location>
        <position position="8"/>
    </location>
    <ligand>
        <name>Zn(2+)</name>
        <dbReference type="ChEBI" id="CHEBI:29105"/>
    </ligand>
</feature>
<evidence type="ECO:0000256" key="3">
    <source>
        <dbReference type="ARBA" id="ARBA00022771"/>
    </source>
</evidence>
<dbReference type="PANTHER" id="PTHR24409">
    <property type="entry name" value="ZINC FINGER PROTEIN 142"/>
    <property type="match status" value="1"/>
</dbReference>
<evidence type="ECO:0000256" key="6">
    <source>
        <dbReference type="PROSITE-ProRule" id="PRU01263"/>
    </source>
</evidence>
<evidence type="ECO:0000313" key="11">
    <source>
        <dbReference type="RefSeq" id="XP_016987944.1"/>
    </source>
</evidence>
<dbReference type="OrthoDB" id="8117402at2759"/>
<dbReference type="GO" id="GO:0000977">
    <property type="term" value="F:RNA polymerase II transcription regulatory region sequence-specific DNA binding"/>
    <property type="evidence" value="ECO:0007669"/>
    <property type="project" value="TreeGrafter"/>
</dbReference>
<reference evidence="10" key="1">
    <citation type="journal article" date="2021" name="Elife">
        <title>Highly contiguous assemblies of 101 drosophilid genomes.</title>
        <authorList>
            <person name="Kim B.Y."/>
            <person name="Wang J.R."/>
            <person name="Miller D.E."/>
            <person name="Barmina O."/>
            <person name="Delaney E."/>
            <person name="Thompson A."/>
            <person name="Comeault A.A."/>
            <person name="Peede D."/>
            <person name="D'Agostino E.R."/>
            <person name="Pelaez J."/>
            <person name="Aguilar J.M."/>
            <person name="Haji D."/>
            <person name="Matsunaga T."/>
            <person name="Armstrong E.E."/>
            <person name="Zych M."/>
            <person name="Ogawa Y."/>
            <person name="Stamenkovic-Radak M."/>
            <person name="Jelic M."/>
            <person name="Veselinovic M.S."/>
            <person name="Tanaskovic M."/>
            <person name="Eric P."/>
            <person name="Gao J.J."/>
            <person name="Katoh T.K."/>
            <person name="Toda M.J."/>
            <person name="Watabe H."/>
            <person name="Watada M."/>
            <person name="Davis J.S."/>
            <person name="Moyle L.C."/>
            <person name="Manoli G."/>
            <person name="Bertolini E."/>
            <person name="Kostal V."/>
            <person name="Hawley R.S."/>
            <person name="Takahashi A."/>
            <person name="Jones C.D."/>
            <person name="Price D.K."/>
            <person name="Whiteman N."/>
            <person name="Kopp A."/>
            <person name="Matute D.R."/>
            <person name="Petrov D.A."/>
        </authorList>
    </citation>
    <scope>NUCLEOTIDE SEQUENCE [LARGE SCALE GENOMIC DNA]</scope>
</reference>
<dbReference type="RefSeq" id="XP_016987944.1">
    <property type="nucleotide sequence ID" value="XM_017132455.1"/>
</dbReference>
<dbReference type="AlphaFoldDB" id="A0A6P4FFE0"/>